<dbReference type="EMBL" id="LAZR01042218">
    <property type="protein sequence ID" value="KKL10057.1"/>
    <property type="molecule type" value="Genomic_DNA"/>
</dbReference>
<comment type="caution">
    <text evidence="1">The sequence shown here is derived from an EMBL/GenBank/DDBJ whole genome shotgun (WGS) entry which is preliminary data.</text>
</comment>
<feature type="non-terminal residue" evidence="1">
    <location>
        <position position="1"/>
    </location>
</feature>
<name>A0A0F9B8B1_9ZZZZ</name>
<gene>
    <name evidence="1" type="ORF">LCGC14_2559680</name>
</gene>
<protein>
    <submittedName>
        <fullName evidence="1">Uncharacterized protein</fullName>
    </submittedName>
</protein>
<sequence length="42" mass="4734">LKVGISGHVIHEGPLVNVPVEEKNKNFQHILDLIEDEMQNIS</sequence>
<reference evidence="1" key="1">
    <citation type="journal article" date="2015" name="Nature">
        <title>Complex archaea that bridge the gap between prokaryotes and eukaryotes.</title>
        <authorList>
            <person name="Spang A."/>
            <person name="Saw J.H."/>
            <person name="Jorgensen S.L."/>
            <person name="Zaremba-Niedzwiedzka K."/>
            <person name="Martijn J."/>
            <person name="Lind A.E."/>
            <person name="van Eijk R."/>
            <person name="Schleper C."/>
            <person name="Guy L."/>
            <person name="Ettema T.J."/>
        </authorList>
    </citation>
    <scope>NUCLEOTIDE SEQUENCE</scope>
</reference>
<accession>A0A0F9B8B1</accession>
<evidence type="ECO:0000313" key="1">
    <source>
        <dbReference type="EMBL" id="KKL10057.1"/>
    </source>
</evidence>
<dbReference type="AlphaFoldDB" id="A0A0F9B8B1"/>
<proteinExistence type="predicted"/>
<organism evidence="1">
    <name type="scientific">marine sediment metagenome</name>
    <dbReference type="NCBI Taxonomy" id="412755"/>
    <lineage>
        <taxon>unclassified sequences</taxon>
        <taxon>metagenomes</taxon>
        <taxon>ecological metagenomes</taxon>
    </lineage>
</organism>